<protein>
    <submittedName>
        <fullName evidence="1">Uncharacterized protein</fullName>
    </submittedName>
</protein>
<dbReference type="AlphaFoldDB" id="A0A975Y6W2"/>
<dbReference type="KEGG" id="rsin:B6N60_04399"/>
<organism evidence="1 2">
    <name type="scientific">Richelia sinica FACHB-800</name>
    <dbReference type="NCBI Taxonomy" id="1357546"/>
    <lineage>
        <taxon>Bacteria</taxon>
        <taxon>Bacillati</taxon>
        <taxon>Cyanobacteriota</taxon>
        <taxon>Cyanophyceae</taxon>
        <taxon>Nostocales</taxon>
        <taxon>Nostocaceae</taxon>
        <taxon>Richelia</taxon>
    </lineage>
</organism>
<reference evidence="1" key="1">
    <citation type="submission" date="2017-04" db="EMBL/GenBank/DDBJ databases">
        <title>Genome deletions in a multicellular cyanobacterial endosymbiont for morphological adaptation in marine diatoms.</title>
        <authorList>
            <person name="Wang Y."/>
            <person name="Gao H."/>
            <person name="Li R."/>
            <person name="Xu X."/>
        </authorList>
    </citation>
    <scope>NUCLEOTIDE SEQUENCE</scope>
    <source>
        <strain evidence="1">FACHB 800</strain>
    </source>
</reference>
<dbReference type="RefSeq" id="WP_190605218.1">
    <property type="nucleotide sequence ID" value="NZ_CP021056.1"/>
</dbReference>
<evidence type="ECO:0000313" key="2">
    <source>
        <dbReference type="Proteomes" id="UP000683511"/>
    </source>
</evidence>
<dbReference type="Proteomes" id="UP000683511">
    <property type="component" value="Chromosome"/>
</dbReference>
<proteinExistence type="predicted"/>
<sequence>MTKNLPYILPSSQPPVEEAFATYQTTKQFYHEVETRSEFQRYCQWYHSTAAQNRRDLDKMRGELNIMGWFRRR</sequence>
<gene>
    <name evidence="1" type="ORF">B6N60_04399</name>
</gene>
<evidence type="ECO:0000313" key="1">
    <source>
        <dbReference type="EMBL" id="QXE25679.1"/>
    </source>
</evidence>
<accession>A0A975Y6W2</accession>
<name>A0A975Y6W2_9NOST</name>
<keyword evidence="2" id="KW-1185">Reference proteome</keyword>
<dbReference type="EMBL" id="CP021056">
    <property type="protein sequence ID" value="QXE25679.1"/>
    <property type="molecule type" value="Genomic_DNA"/>
</dbReference>